<dbReference type="FunFam" id="3.20.20.80:FF:000099">
    <property type="entry name" value="Lactase-phlorizin hydrolase, putative"/>
    <property type="match status" value="1"/>
</dbReference>
<dbReference type="GO" id="GO:0008422">
    <property type="term" value="F:beta-glucosidase activity"/>
    <property type="evidence" value="ECO:0007669"/>
    <property type="project" value="TreeGrafter"/>
</dbReference>
<dbReference type="InterPro" id="IPR017853">
    <property type="entry name" value="GH"/>
</dbReference>
<dbReference type="Pfam" id="PF00232">
    <property type="entry name" value="Glyco_hydro_1"/>
    <property type="match status" value="1"/>
</dbReference>
<comment type="caution">
    <text evidence="5">The sequence shown here is derived from an EMBL/GenBank/DDBJ whole genome shotgun (WGS) entry which is preliminary data.</text>
</comment>
<keyword evidence="2" id="KW-0378">Hydrolase</keyword>
<dbReference type="InterPro" id="IPR033132">
    <property type="entry name" value="GH_1_N_CS"/>
</dbReference>
<dbReference type="AlphaFoldDB" id="A0AA36H5J9"/>
<sequence>MNGMSTNPSFPKDFIWATATAAYQVEGANDVDGRGVSTWDVIRKQPGRIADNSSPSQSCDAYHHYKEDVKLLKDLHVTHYRFSICWTRLLPNGTIDKINEQGVKYYRDLIEELQRNEIEPIVTLFHADWPYELYKQKGWLNPQCIQWYLDFCRLCFERFGDLVKYWISFNEILMHAWCGVVNIEGQPHHSPDTVNYSIPTRKIPYVVAHNMLRAHAKAYRMYEKEFKNTQKGKFGIIVGGRWCTTFSTSEADKAAVNRALDWMFNWTVQPIFGKNGDYPALMKKEIEALEKKENQEILPKFSAEELNELKGSADFLGINYYVSSEVCQGNGPSQMEKDARIDYLDDRWEKICGEESWLRYTPEGLLELLEYIRDRYNNIPVLITENGCADIMGEKAQKFDPLCDHHRIRFIKAHMEACRMALQRGCNVIGFTVWSLMDNFEWNDGFAVRFGLFRVDFDSPQKTRTVKNSGKFLMEFLGGLKERKEDQCSRE</sequence>
<dbReference type="PROSITE" id="PS00653">
    <property type="entry name" value="GLYCOSYL_HYDROL_F1_2"/>
    <property type="match status" value="1"/>
</dbReference>
<evidence type="ECO:0000313" key="6">
    <source>
        <dbReference type="Proteomes" id="UP001176961"/>
    </source>
</evidence>
<dbReference type="GO" id="GO:0005975">
    <property type="term" value="P:carbohydrate metabolic process"/>
    <property type="evidence" value="ECO:0007669"/>
    <property type="project" value="InterPro"/>
</dbReference>
<dbReference type="InterPro" id="IPR001360">
    <property type="entry name" value="Glyco_hydro_1"/>
</dbReference>
<protein>
    <recommendedName>
        <fullName evidence="7">Beta-glucosidase</fullName>
    </recommendedName>
</protein>
<evidence type="ECO:0008006" key="7">
    <source>
        <dbReference type="Google" id="ProtNLM"/>
    </source>
</evidence>
<dbReference type="Proteomes" id="UP001176961">
    <property type="component" value="Unassembled WGS sequence"/>
</dbReference>
<evidence type="ECO:0000256" key="3">
    <source>
        <dbReference type="ARBA" id="ARBA00023295"/>
    </source>
</evidence>
<accession>A0AA36H5J9</accession>
<name>A0AA36H5J9_CYLNA</name>
<evidence type="ECO:0000313" key="5">
    <source>
        <dbReference type="EMBL" id="CAJ0604181.1"/>
    </source>
</evidence>
<keyword evidence="3" id="KW-0326">Glycosidase</keyword>
<keyword evidence="6" id="KW-1185">Reference proteome</keyword>
<dbReference type="PRINTS" id="PR00131">
    <property type="entry name" value="GLHYDRLASE1"/>
</dbReference>
<evidence type="ECO:0000256" key="4">
    <source>
        <dbReference type="RuleBase" id="RU003690"/>
    </source>
</evidence>
<organism evidence="5 6">
    <name type="scientific">Cylicocyclus nassatus</name>
    <name type="common">Nematode worm</name>
    <dbReference type="NCBI Taxonomy" id="53992"/>
    <lineage>
        <taxon>Eukaryota</taxon>
        <taxon>Metazoa</taxon>
        <taxon>Ecdysozoa</taxon>
        <taxon>Nematoda</taxon>
        <taxon>Chromadorea</taxon>
        <taxon>Rhabditida</taxon>
        <taxon>Rhabditina</taxon>
        <taxon>Rhabditomorpha</taxon>
        <taxon>Strongyloidea</taxon>
        <taxon>Strongylidae</taxon>
        <taxon>Cylicocyclus</taxon>
    </lineage>
</organism>
<evidence type="ECO:0000256" key="1">
    <source>
        <dbReference type="ARBA" id="ARBA00010838"/>
    </source>
</evidence>
<dbReference type="PANTHER" id="PTHR10353:SF36">
    <property type="entry name" value="LP05116P"/>
    <property type="match status" value="1"/>
</dbReference>
<dbReference type="EMBL" id="CATQJL010000305">
    <property type="protein sequence ID" value="CAJ0604181.1"/>
    <property type="molecule type" value="Genomic_DNA"/>
</dbReference>
<dbReference type="PANTHER" id="PTHR10353">
    <property type="entry name" value="GLYCOSYL HYDROLASE"/>
    <property type="match status" value="1"/>
</dbReference>
<evidence type="ECO:0000256" key="2">
    <source>
        <dbReference type="ARBA" id="ARBA00022801"/>
    </source>
</evidence>
<gene>
    <name evidence="5" type="ORF">CYNAS_LOCUS16164</name>
</gene>
<dbReference type="Gene3D" id="3.20.20.80">
    <property type="entry name" value="Glycosidases"/>
    <property type="match status" value="1"/>
</dbReference>
<proteinExistence type="inferred from homology"/>
<comment type="similarity">
    <text evidence="1 4">Belongs to the glycosyl hydrolase 1 family.</text>
</comment>
<reference evidence="5" key="1">
    <citation type="submission" date="2023-07" db="EMBL/GenBank/DDBJ databases">
        <authorList>
            <consortium name="CYATHOMIX"/>
        </authorList>
    </citation>
    <scope>NUCLEOTIDE SEQUENCE</scope>
    <source>
        <strain evidence="5">N/A</strain>
    </source>
</reference>
<dbReference type="SUPFAM" id="SSF51445">
    <property type="entry name" value="(Trans)glycosidases"/>
    <property type="match status" value="1"/>
</dbReference>